<protein>
    <submittedName>
        <fullName evidence="7">Putative metallo-beta-lactamase superfamily protein</fullName>
    </submittedName>
</protein>
<dbReference type="GeneID" id="57259134"/>
<evidence type="ECO:0000256" key="3">
    <source>
        <dbReference type="ARBA" id="ARBA00022801"/>
    </source>
</evidence>
<dbReference type="HOGENOM" id="CLU_056519_0_0_6"/>
<dbReference type="STRING" id="994484.PSEBR_a2538"/>
<evidence type="ECO:0000313" key="8">
    <source>
        <dbReference type="Proteomes" id="UP000006692"/>
    </source>
</evidence>
<evidence type="ECO:0000256" key="2">
    <source>
        <dbReference type="ARBA" id="ARBA00022723"/>
    </source>
</evidence>
<accession>F2KFS2</accession>
<organism evidence="7 8">
    <name type="scientific">Pseudomonas brassicacearum (strain NFM421)</name>
    <dbReference type="NCBI Taxonomy" id="994484"/>
    <lineage>
        <taxon>Bacteria</taxon>
        <taxon>Pseudomonadati</taxon>
        <taxon>Pseudomonadota</taxon>
        <taxon>Gammaproteobacteria</taxon>
        <taxon>Pseudomonadales</taxon>
        <taxon>Pseudomonadaceae</taxon>
        <taxon>Pseudomonas</taxon>
    </lineage>
</organism>
<dbReference type="PANTHER" id="PTHR42978:SF6">
    <property type="entry name" value="QUORUM-QUENCHING LACTONASE YTNP-RELATED"/>
    <property type="match status" value="1"/>
</dbReference>
<dbReference type="Proteomes" id="UP000006692">
    <property type="component" value="Chromosome"/>
</dbReference>
<name>F2KFS2_PSEBN</name>
<keyword evidence="5" id="KW-0732">Signal</keyword>
<dbReference type="InterPro" id="IPR036866">
    <property type="entry name" value="RibonucZ/Hydroxyglut_hydro"/>
</dbReference>
<dbReference type="Gene3D" id="3.60.15.10">
    <property type="entry name" value="Ribonuclease Z/Hydroxyacylglutathione hydrolase-like"/>
    <property type="match status" value="1"/>
</dbReference>
<reference evidence="7 8" key="1">
    <citation type="journal article" date="2011" name="J. Bacteriol.">
        <title>Complete genome sequence of a beneficial plant root-associated bacterium, Pseudomonas brassicacearum.</title>
        <authorList>
            <person name="Ortet P."/>
            <person name="Barakat M."/>
            <person name="Lalaouna D."/>
            <person name="Fochesato S."/>
            <person name="Barbe V."/>
            <person name="Vacherie B."/>
            <person name="Santaella C."/>
            <person name="Heulin T."/>
            <person name="Achouak W."/>
        </authorList>
    </citation>
    <scope>NUCLEOTIDE SEQUENCE [LARGE SCALE GENOMIC DNA]</scope>
    <source>
        <strain evidence="7 8">NFM421</strain>
    </source>
</reference>
<dbReference type="InterPro" id="IPR001279">
    <property type="entry name" value="Metallo-B-lactamas"/>
</dbReference>
<evidence type="ECO:0000313" key="7">
    <source>
        <dbReference type="EMBL" id="AEA68818.1"/>
    </source>
</evidence>
<dbReference type="CDD" id="cd07720">
    <property type="entry name" value="OPHC2-like_MBL-fold"/>
    <property type="match status" value="1"/>
</dbReference>
<feature type="domain" description="Metallo-beta-lactamase" evidence="6">
    <location>
        <begin position="87"/>
        <end position="293"/>
    </location>
</feature>
<dbReference type="GO" id="GO:0016787">
    <property type="term" value="F:hydrolase activity"/>
    <property type="evidence" value="ECO:0007669"/>
    <property type="project" value="UniProtKB-KW"/>
</dbReference>
<proteinExistence type="inferred from homology"/>
<keyword evidence="3" id="KW-0378">Hydrolase</keyword>
<dbReference type="RefSeq" id="WP_013693165.1">
    <property type="nucleotide sequence ID" value="NC_015379.1"/>
</dbReference>
<comment type="similarity">
    <text evidence="1">Belongs to the metallo-beta-lactamase superfamily.</text>
</comment>
<keyword evidence="2" id="KW-0479">Metal-binding</keyword>
<evidence type="ECO:0000256" key="5">
    <source>
        <dbReference type="SAM" id="SignalP"/>
    </source>
</evidence>
<sequence length="329" mass="35266">MKHSLACTLRGAGLALALTSLGALAQAPLQGTQVPGYYRLTVGDYEVTALFDGYNDLSPKLLEGLSQSQIRALLARRSIETPGVQTAFNAFLVNTGKQLILVDTGAGQCIGATAGMLSANMQAAGYRPEQVDAILLTHLHLDHVCGLVDDKQQPLFANATVYAAKAEADYWLDPQALAKAPAGAREFFKIAQDSTAPYVAAGRFKTFASGQSPLPDVDAELEPGHTPGSTTYRFTSQGQSILFMGDLVHNLAVQFEHPEVSIRFDVDNQQAIKSRAKVFNAAATTRTWVTAAHLPFPGIGHISAVGGHFQWVPVEYGPYQRAAKVPMIE</sequence>
<dbReference type="InterPro" id="IPR051013">
    <property type="entry name" value="MBL_superfamily_lactonases"/>
</dbReference>
<gene>
    <name evidence="7" type="ORF">PSEBR_a2538</name>
</gene>
<dbReference type="KEGG" id="pba:PSEBR_a2538"/>
<reference key="2">
    <citation type="submission" date="2011-03" db="EMBL/GenBank/DDBJ databases">
        <title>Complete Genome Sequence of a beneficial plant roots-associated bacterium Pseudomonas brassicacearum.</title>
        <authorList>
            <person name="Ortet P."/>
            <person name="Barakat M."/>
            <person name="Lalaouna D."/>
            <person name="Fochesato S."/>
            <person name="Barbe V."/>
            <person name="Santaella C."/>
            <person name="Heulin T."/>
            <person name="Achouak W."/>
        </authorList>
    </citation>
    <scope>NUCLEOTIDE SEQUENCE</scope>
    <source>
        <strain>NFM421</strain>
    </source>
</reference>
<dbReference type="AlphaFoldDB" id="F2KFS2"/>
<dbReference type="Pfam" id="PF00753">
    <property type="entry name" value="Lactamase_B"/>
    <property type="match status" value="1"/>
</dbReference>
<dbReference type="EMBL" id="CP002585">
    <property type="protein sequence ID" value="AEA68818.1"/>
    <property type="molecule type" value="Genomic_DNA"/>
</dbReference>
<feature type="chain" id="PRO_5003280124" evidence="5">
    <location>
        <begin position="26"/>
        <end position="329"/>
    </location>
</feature>
<dbReference type="SMART" id="SM00849">
    <property type="entry name" value="Lactamase_B"/>
    <property type="match status" value="1"/>
</dbReference>
<evidence type="ECO:0000256" key="1">
    <source>
        <dbReference type="ARBA" id="ARBA00007749"/>
    </source>
</evidence>
<keyword evidence="4" id="KW-0862">Zinc</keyword>
<dbReference type="PANTHER" id="PTHR42978">
    <property type="entry name" value="QUORUM-QUENCHING LACTONASE YTNP-RELATED-RELATED"/>
    <property type="match status" value="1"/>
</dbReference>
<evidence type="ECO:0000259" key="6">
    <source>
        <dbReference type="SMART" id="SM00849"/>
    </source>
</evidence>
<feature type="signal peptide" evidence="5">
    <location>
        <begin position="1"/>
        <end position="25"/>
    </location>
</feature>
<dbReference type="SUPFAM" id="SSF56281">
    <property type="entry name" value="Metallo-hydrolase/oxidoreductase"/>
    <property type="match status" value="1"/>
</dbReference>
<evidence type="ECO:0000256" key="4">
    <source>
        <dbReference type="ARBA" id="ARBA00022833"/>
    </source>
</evidence>
<dbReference type="GO" id="GO:0046872">
    <property type="term" value="F:metal ion binding"/>
    <property type="evidence" value="ECO:0007669"/>
    <property type="project" value="UniProtKB-KW"/>
</dbReference>